<dbReference type="InterPro" id="IPR036770">
    <property type="entry name" value="Ankyrin_rpt-contain_sf"/>
</dbReference>
<dbReference type="PRINTS" id="PR01415">
    <property type="entry name" value="ANKYRIN"/>
</dbReference>
<feature type="repeat" description="ANK" evidence="3">
    <location>
        <begin position="1053"/>
        <end position="1085"/>
    </location>
</feature>
<feature type="repeat" description="ANK" evidence="3">
    <location>
        <begin position="141"/>
        <end position="173"/>
    </location>
</feature>
<dbReference type="PANTHER" id="PTHR23206:SF8">
    <property type="entry name" value="ANKYRIN REPEAT AND KH DOMAIN-CONTAINING 1"/>
    <property type="match status" value="1"/>
</dbReference>
<dbReference type="FunFam" id="1.25.40.20:FF:000041">
    <property type="entry name" value="ankyrin repeat and KH domain-containing protein 1 isoform X1"/>
    <property type="match status" value="1"/>
</dbReference>
<feature type="repeat" description="ANK" evidence="3">
    <location>
        <begin position="1188"/>
        <end position="1220"/>
    </location>
</feature>
<dbReference type="FunFam" id="1.25.40.20:FF:000028">
    <property type="entry name" value="ankyrin repeat domain-containing protein 17 isoform X1"/>
    <property type="match status" value="1"/>
</dbReference>
<dbReference type="GO" id="GO:0005737">
    <property type="term" value="C:cytoplasm"/>
    <property type="evidence" value="ECO:0007669"/>
    <property type="project" value="TreeGrafter"/>
</dbReference>
<dbReference type="PROSITE" id="PS50297">
    <property type="entry name" value="ANK_REP_REGION"/>
    <property type="match status" value="16"/>
</dbReference>
<evidence type="ECO:0000256" key="4">
    <source>
        <dbReference type="SAM" id="MobiDB-lite"/>
    </source>
</evidence>
<feature type="repeat" description="ANK" evidence="3">
    <location>
        <begin position="41"/>
        <end position="73"/>
    </location>
</feature>
<dbReference type="PROSITE" id="PS50088">
    <property type="entry name" value="ANK_REPEAT"/>
    <property type="match status" value="17"/>
</dbReference>
<feature type="repeat" description="ANK" evidence="3">
    <location>
        <begin position="304"/>
        <end position="336"/>
    </location>
</feature>
<dbReference type="GO" id="GO:0045087">
    <property type="term" value="P:innate immune response"/>
    <property type="evidence" value="ECO:0007669"/>
    <property type="project" value="TreeGrafter"/>
</dbReference>
<feature type="repeat" description="ANK" evidence="3">
    <location>
        <begin position="986"/>
        <end position="1018"/>
    </location>
</feature>
<name>A0A7R9C9E0_TIMCR</name>
<organism evidence="5">
    <name type="scientific">Timema cristinae</name>
    <name type="common">Walking stick</name>
    <dbReference type="NCBI Taxonomy" id="61476"/>
    <lineage>
        <taxon>Eukaryota</taxon>
        <taxon>Metazoa</taxon>
        <taxon>Ecdysozoa</taxon>
        <taxon>Arthropoda</taxon>
        <taxon>Hexapoda</taxon>
        <taxon>Insecta</taxon>
        <taxon>Pterygota</taxon>
        <taxon>Neoptera</taxon>
        <taxon>Polyneoptera</taxon>
        <taxon>Phasmatodea</taxon>
        <taxon>Timematodea</taxon>
        <taxon>Timematoidea</taxon>
        <taxon>Timematidae</taxon>
        <taxon>Timema</taxon>
    </lineage>
</organism>
<feature type="repeat" description="ANK" evidence="3">
    <location>
        <begin position="1121"/>
        <end position="1153"/>
    </location>
</feature>
<feature type="repeat" description="ANK" evidence="3">
    <location>
        <begin position="1155"/>
        <end position="1187"/>
    </location>
</feature>
<feature type="repeat" description="ANK" evidence="3">
    <location>
        <begin position="207"/>
        <end position="239"/>
    </location>
</feature>
<sequence>MIVRGIGNYDAPGHPYRRIRDGVVNPFFNVGSVQFCMCVHTGNTPLMYACAGGHEDVVRTLLDAGANVEDHNENGHTPLMEAASAGHVGVSKILLDHGAGINTHSNEFKESALTLACYKGHLEMVRFLLEAGADQEHKTDEMHTALMEASMDGHVEVARLLLDSGAQVNMPTDSFESPLTLAACGGHVDLAMLLIERGANIEEVNDEGYTPLMEAAREGHEEMVALLLSQGANINAQTEETQETALTLACCGGFTDVADFLIKAGADLELGASTPLMEASQEGHIDLVRYLLESNADVHAQTQTGDTALTYACENGHTDVADLLLQFGANLEHESEGGRTPLMKACRAGHLCTVQFLISKHADVNRQTTNNDHTPLSLACAGGHLAVVELLLAQSADPFHKLKDNSTMLIEAAKGGHTSVVQLLLDYPHSIMMTTPHPQTQGSTGLHEVPDAVRVLPQEDLQVGSSATATTTSSNTATSTAQKTLLRPDRLTADALGENNLTSAEVQQGSTQDTTETKGEKVEFQQKRCREEQILQKQHIFEELQSDCTQLQKLVVDDHLDVVKHLIKHSSEVSRSDNNMGVECDMQLKPTSQQLLQDVPTQLGVLGATGVPGVTVSTATLVPGVQPLGLNIEIASQGMVLNSAMAGALFHQGPNNTISVHNAFYTGKNQTQISLQQQAPPSLQQQAQTLLTLSSATVKDLTPVNIVVGTPVISTVYPPLPPTTQQQQQTISASADVVQIRIWIQNSKGKLDGSDLSGILSDQSLCQLFPVGGDDALSLEAADKLLERGDTPELDFEEAMEEVAQTLAAANRNELKLSLPSLREQRNAEAYAAGVHDALASMQEDLARVEYIAVPTNGTTPLPAALQVQHAGGLQLQYQQYQLATGLQVAPNGVQLQTGGTLEVAGGIQITGAPGATQILNPRNLGGLQTVTGAPFQPLLLQAPQIAVTAGVAGVAQFPTGHPCPATQCQQASFSCMDVDSETDSNHDTALTLACAGGHEELVELLLSRGADIEHRDKKGFTPLILAATAGHEKVVEILLNHGADIEAQSERTKDTPLSLACSGGRYEVVELLLTRGANKEHRNVSDYTPLSLAASGGYVNIIKLLLAHGAEINSRTGSKLGISPLMLAAMNGHTAAVKLLLDMGSDINAQIETNRNTALTLACFQGRHEVVSLLLDRKANVEHRAKTGLTPLMEAASGGYVEVGRVLLDKGADVNAPPVPSSRDTALTIAADKGH</sequence>
<keyword evidence="1" id="KW-0677">Repeat</keyword>
<feature type="repeat" description="ANK" evidence="3">
    <location>
        <begin position="371"/>
        <end position="397"/>
    </location>
</feature>
<dbReference type="SUPFAM" id="SSF48403">
    <property type="entry name" value="Ankyrin repeat"/>
    <property type="match status" value="2"/>
</dbReference>
<dbReference type="EMBL" id="OC316498">
    <property type="protein sequence ID" value="CAD7392143.1"/>
    <property type="molecule type" value="Genomic_DNA"/>
</dbReference>
<evidence type="ECO:0000256" key="1">
    <source>
        <dbReference type="ARBA" id="ARBA00022737"/>
    </source>
</evidence>
<feature type="compositionally biased region" description="Polar residues" evidence="4">
    <location>
        <begin position="499"/>
        <end position="514"/>
    </location>
</feature>
<dbReference type="PANTHER" id="PTHR23206">
    <property type="entry name" value="MASK PROTEIN"/>
    <property type="match status" value="1"/>
</dbReference>
<feature type="repeat" description="ANK" evidence="3">
    <location>
        <begin position="271"/>
        <end position="303"/>
    </location>
</feature>
<dbReference type="FunFam" id="1.25.40.20:FF:000589">
    <property type="entry name" value="ankyrin repeat and KH domain-containing protein 1 isoform X2"/>
    <property type="match status" value="1"/>
</dbReference>
<dbReference type="Pfam" id="PF13637">
    <property type="entry name" value="Ank_4"/>
    <property type="match status" value="1"/>
</dbReference>
<feature type="region of interest" description="Disordered" evidence="4">
    <location>
        <begin position="463"/>
        <end position="519"/>
    </location>
</feature>
<protein>
    <submittedName>
        <fullName evidence="5">Uncharacterized protein</fullName>
    </submittedName>
</protein>
<feature type="repeat" description="ANK" evidence="3">
    <location>
        <begin position="108"/>
        <end position="140"/>
    </location>
</feature>
<dbReference type="InterPro" id="IPR051631">
    <property type="entry name" value="Ankyrin-KH/SAM_domain"/>
</dbReference>
<gene>
    <name evidence="5" type="ORF">TCEB3V08_LOCUS178</name>
</gene>
<feature type="repeat" description="ANK" evidence="3">
    <location>
        <begin position="74"/>
        <end position="106"/>
    </location>
</feature>
<evidence type="ECO:0000256" key="3">
    <source>
        <dbReference type="PROSITE-ProRule" id="PRU00023"/>
    </source>
</evidence>
<dbReference type="Pfam" id="PF00023">
    <property type="entry name" value="Ank"/>
    <property type="match status" value="2"/>
</dbReference>
<feature type="compositionally biased region" description="Low complexity" evidence="4">
    <location>
        <begin position="465"/>
        <end position="481"/>
    </location>
</feature>
<evidence type="ECO:0000256" key="2">
    <source>
        <dbReference type="ARBA" id="ARBA00023043"/>
    </source>
</evidence>
<dbReference type="AlphaFoldDB" id="A0A7R9C9E0"/>
<proteinExistence type="predicted"/>
<feature type="repeat" description="ANK" evidence="3">
    <location>
        <begin position="1019"/>
        <end position="1051"/>
    </location>
</feature>
<dbReference type="InterPro" id="IPR002110">
    <property type="entry name" value="Ankyrin_rpt"/>
</dbReference>
<feature type="repeat" description="ANK" evidence="3">
    <location>
        <begin position="337"/>
        <end position="369"/>
    </location>
</feature>
<feature type="repeat" description="ANK" evidence="3">
    <location>
        <begin position="174"/>
        <end position="206"/>
    </location>
</feature>
<evidence type="ECO:0000313" key="5">
    <source>
        <dbReference type="EMBL" id="CAD7392143.1"/>
    </source>
</evidence>
<dbReference type="SMART" id="SM00248">
    <property type="entry name" value="ANK"/>
    <property type="match status" value="20"/>
</dbReference>
<dbReference type="FunFam" id="1.25.40.20:FF:000216">
    <property type="entry name" value="Ankyrin repeat and KH domain-containing 1"/>
    <property type="match status" value="1"/>
</dbReference>
<keyword evidence="2 3" id="KW-0040">ANK repeat</keyword>
<dbReference type="Pfam" id="PF12796">
    <property type="entry name" value="Ank_2"/>
    <property type="match status" value="7"/>
</dbReference>
<accession>A0A7R9C9E0</accession>
<feature type="repeat" description="ANK" evidence="3">
    <location>
        <begin position="1086"/>
        <end position="1118"/>
    </location>
</feature>
<dbReference type="FunFam" id="1.25.40.20:FF:000026">
    <property type="entry name" value="ankyrin repeat domain-containing protein 17 isoform X3"/>
    <property type="match status" value="1"/>
</dbReference>
<dbReference type="Gene3D" id="1.25.40.20">
    <property type="entry name" value="Ankyrin repeat-containing domain"/>
    <property type="match status" value="8"/>
</dbReference>
<reference evidence="5" key="1">
    <citation type="submission" date="2020-11" db="EMBL/GenBank/DDBJ databases">
        <authorList>
            <person name="Tran Van P."/>
        </authorList>
    </citation>
    <scope>NUCLEOTIDE SEQUENCE</scope>
</reference>